<dbReference type="AlphaFoldDB" id="A0AAN8IG92"/>
<organism evidence="1 2">
    <name type="scientific">Trichostrongylus colubriformis</name>
    <name type="common">Black scour worm</name>
    <dbReference type="NCBI Taxonomy" id="6319"/>
    <lineage>
        <taxon>Eukaryota</taxon>
        <taxon>Metazoa</taxon>
        <taxon>Ecdysozoa</taxon>
        <taxon>Nematoda</taxon>
        <taxon>Chromadorea</taxon>
        <taxon>Rhabditida</taxon>
        <taxon>Rhabditina</taxon>
        <taxon>Rhabditomorpha</taxon>
        <taxon>Strongyloidea</taxon>
        <taxon>Trichostrongylidae</taxon>
        <taxon>Trichostrongylus</taxon>
    </lineage>
</organism>
<evidence type="ECO:0000313" key="1">
    <source>
        <dbReference type="EMBL" id="KAK5968853.1"/>
    </source>
</evidence>
<proteinExistence type="predicted"/>
<name>A0AAN8IG92_TRICO</name>
<gene>
    <name evidence="1" type="ORF">GCK32_022611</name>
</gene>
<keyword evidence="2" id="KW-1185">Reference proteome</keyword>
<accession>A0AAN8IG92</accession>
<dbReference type="EMBL" id="WIXE01020917">
    <property type="protein sequence ID" value="KAK5968853.1"/>
    <property type="molecule type" value="Genomic_DNA"/>
</dbReference>
<sequence length="111" mass="12094">MDIKRGSSATASEEEGKISINFRNICNVRPRSYFAVPRAGRGCKSLLLGLSHPVSLPASLLYLTRASLSRSCECSHALSAPSMIAVLTYDACSTYLYHLISLLFATPVVIW</sequence>
<protein>
    <submittedName>
        <fullName evidence="1">Uncharacterized protein</fullName>
    </submittedName>
</protein>
<reference evidence="1 2" key="1">
    <citation type="submission" date="2019-10" db="EMBL/GenBank/DDBJ databases">
        <title>Assembly and Annotation for the nematode Trichostrongylus colubriformis.</title>
        <authorList>
            <person name="Martin J."/>
        </authorList>
    </citation>
    <scope>NUCLEOTIDE SEQUENCE [LARGE SCALE GENOMIC DNA]</scope>
    <source>
        <strain evidence="1">G859</strain>
        <tissue evidence="1">Whole worm</tissue>
    </source>
</reference>
<comment type="caution">
    <text evidence="1">The sequence shown here is derived from an EMBL/GenBank/DDBJ whole genome shotgun (WGS) entry which is preliminary data.</text>
</comment>
<dbReference type="Proteomes" id="UP001331761">
    <property type="component" value="Unassembled WGS sequence"/>
</dbReference>
<evidence type="ECO:0000313" key="2">
    <source>
        <dbReference type="Proteomes" id="UP001331761"/>
    </source>
</evidence>